<sequence>MVGVLSYRAIFSITIAVLGAFLVGMSPGTSISGEIVKITTEKRVYTNPEPIYLLLTLAGLEAGYPVDIAVSLELPDGTSAFLGEGAEFSPNNPFFVVRSWPFSALRITSGTWPIRIPQDIHLAPGLYTVRADLFDSATEVLIDRSEAQFTIVDAPYLDRVEPQRGITGTVVVLAGEGFGEDEDLVKVFIGGREATIMELTDTSIRTWVPYGATTGTIKVLVDGVASNELQFQVGPYIKELSSTTLSPGSTLTIQGFNFDPDKNKNIVSFNGIRGTVTQASETKLSVLVPDGNTGPLTVTANDMTSTPIEVTITPVVESIDPPSGEAGDVVTISGRNFSPVATDNYVVFNAGSSDAFAAVVVEASTNQLIVKVPEAETGDVKVYTNGEEAQGDISFTYPPEVDSVDPQVVVAGDTI</sequence>
<feature type="domain" description="IPT/TIG" evidence="2">
    <location>
        <begin position="314"/>
        <end position="397"/>
    </location>
</feature>
<reference evidence="3" key="1">
    <citation type="journal article" date="2020" name="mSystems">
        <title>Genome- and Community-Level Interaction Insights into Carbon Utilization and Element Cycling Functions of Hydrothermarchaeota in Hydrothermal Sediment.</title>
        <authorList>
            <person name="Zhou Z."/>
            <person name="Liu Y."/>
            <person name="Xu W."/>
            <person name="Pan J."/>
            <person name="Luo Z.H."/>
            <person name="Li M."/>
        </authorList>
    </citation>
    <scope>NUCLEOTIDE SEQUENCE [LARGE SCALE GENOMIC DNA]</scope>
    <source>
        <strain evidence="3">HyVt-503</strain>
    </source>
</reference>
<dbReference type="EMBL" id="DRND01000376">
    <property type="protein sequence ID" value="HFC47165.1"/>
    <property type="molecule type" value="Genomic_DNA"/>
</dbReference>
<dbReference type="SUPFAM" id="SSF81296">
    <property type="entry name" value="E set domains"/>
    <property type="match status" value="3"/>
</dbReference>
<protein>
    <recommendedName>
        <fullName evidence="2">IPT/TIG domain-containing protein</fullName>
    </recommendedName>
</protein>
<evidence type="ECO:0000256" key="1">
    <source>
        <dbReference type="ARBA" id="ARBA00023180"/>
    </source>
</evidence>
<dbReference type="InterPro" id="IPR052014">
    <property type="entry name" value="Dictyostelium_Tiger"/>
</dbReference>
<evidence type="ECO:0000259" key="2">
    <source>
        <dbReference type="Pfam" id="PF01833"/>
    </source>
</evidence>
<evidence type="ECO:0000313" key="3">
    <source>
        <dbReference type="EMBL" id="HFC47165.1"/>
    </source>
</evidence>
<feature type="domain" description="IPT/TIG" evidence="2">
    <location>
        <begin position="235"/>
        <end position="300"/>
    </location>
</feature>
<dbReference type="Gene3D" id="2.60.40.10">
    <property type="entry name" value="Immunoglobulins"/>
    <property type="match status" value="3"/>
</dbReference>
<proteinExistence type="predicted"/>
<dbReference type="Pfam" id="PF01833">
    <property type="entry name" value="TIG"/>
    <property type="match status" value="3"/>
</dbReference>
<feature type="non-terminal residue" evidence="3">
    <location>
        <position position="415"/>
    </location>
</feature>
<name>A0A7V2SWC7_9BACT</name>
<accession>A0A7V2SWC7</accession>
<dbReference type="Proteomes" id="UP000885797">
    <property type="component" value="Unassembled WGS sequence"/>
</dbReference>
<organism evidence="3">
    <name type="scientific">Dissulfuribacter thermophilus</name>
    <dbReference type="NCBI Taxonomy" id="1156395"/>
    <lineage>
        <taxon>Bacteria</taxon>
        <taxon>Pseudomonadati</taxon>
        <taxon>Thermodesulfobacteriota</taxon>
        <taxon>Dissulfuribacteria</taxon>
        <taxon>Dissulfuribacterales</taxon>
        <taxon>Dissulfuribacteraceae</taxon>
        <taxon>Dissulfuribacter</taxon>
    </lineage>
</organism>
<dbReference type="AlphaFoldDB" id="A0A7V2SWC7"/>
<comment type="caution">
    <text evidence="3">The sequence shown here is derived from an EMBL/GenBank/DDBJ whole genome shotgun (WGS) entry which is preliminary data.</text>
</comment>
<dbReference type="InterPro" id="IPR014756">
    <property type="entry name" value="Ig_E-set"/>
</dbReference>
<feature type="domain" description="IPT/TIG" evidence="2">
    <location>
        <begin position="155"/>
        <end position="232"/>
    </location>
</feature>
<gene>
    <name evidence="3" type="ORF">ENJ63_04710</name>
</gene>
<dbReference type="InterPro" id="IPR002909">
    <property type="entry name" value="IPT_dom"/>
</dbReference>
<keyword evidence="1" id="KW-0325">Glycoprotein</keyword>
<dbReference type="PANTHER" id="PTHR31341">
    <property type="entry name" value="IPT/TIG DOMAIN-CONTAINING PROTEIN-RELATED-RELATED"/>
    <property type="match status" value="1"/>
</dbReference>
<dbReference type="InterPro" id="IPR013783">
    <property type="entry name" value="Ig-like_fold"/>
</dbReference>